<protein>
    <submittedName>
        <fullName evidence="2">Uncharacterized protein</fullName>
    </submittedName>
</protein>
<comment type="caution">
    <text evidence="2">The sequence shown here is derived from an EMBL/GenBank/DDBJ whole genome shotgun (WGS) entry which is preliminary data.</text>
</comment>
<reference evidence="2" key="1">
    <citation type="submission" date="2023-02" db="EMBL/GenBank/DDBJ databases">
        <title>Enrichment on poylsaccharides allowed isolation of novel metabolic and taxonomic groups of Haloarchaea.</title>
        <authorList>
            <person name="Sorokin D.Y."/>
            <person name="Elcheninov A.G."/>
            <person name="Khizhniak T.V."/>
            <person name="Kolganova T.V."/>
            <person name="Kublanov I.V."/>
        </authorList>
    </citation>
    <scope>NUCLEOTIDE SEQUENCE</scope>
    <source>
        <strain evidence="1 3">HArc-curdl5-1</strain>
        <strain evidence="2">HArc-curdl7</strain>
    </source>
</reference>
<dbReference type="Proteomes" id="UP001209746">
    <property type="component" value="Unassembled WGS sequence"/>
</dbReference>
<organism evidence="2 4">
    <name type="scientific">Halapricum hydrolyticum</name>
    <dbReference type="NCBI Taxonomy" id="2979991"/>
    <lineage>
        <taxon>Archaea</taxon>
        <taxon>Methanobacteriati</taxon>
        <taxon>Methanobacteriota</taxon>
        <taxon>Stenosarchaea group</taxon>
        <taxon>Halobacteria</taxon>
        <taxon>Halobacteriales</taxon>
        <taxon>Haloarculaceae</taxon>
        <taxon>Halapricum</taxon>
    </lineage>
</organism>
<dbReference type="RefSeq" id="WP_315908066.1">
    <property type="nucleotide sequence ID" value="NZ_JAOPKC010000002.1"/>
</dbReference>
<evidence type="ECO:0000313" key="2">
    <source>
        <dbReference type="EMBL" id="MCU4726233.1"/>
    </source>
</evidence>
<gene>
    <name evidence="2" type="ORF">OB914_04500</name>
    <name evidence="1" type="ORF">OB916_04425</name>
</gene>
<dbReference type="AlphaFoldDB" id="A0AAE3IBL0"/>
<name>A0AAE3IBL0_9EURY</name>
<accession>A0AAE3IBL0</accession>
<evidence type="ECO:0000313" key="1">
    <source>
        <dbReference type="EMBL" id="MCU4717306.1"/>
    </source>
</evidence>
<evidence type="ECO:0000313" key="4">
    <source>
        <dbReference type="Proteomes" id="UP001209746"/>
    </source>
</evidence>
<proteinExistence type="predicted"/>
<dbReference type="EMBL" id="JAOPKD010000002">
    <property type="protein sequence ID" value="MCU4726233.1"/>
    <property type="molecule type" value="Genomic_DNA"/>
</dbReference>
<keyword evidence="3" id="KW-1185">Reference proteome</keyword>
<dbReference type="EMBL" id="JAOPKC010000002">
    <property type="protein sequence ID" value="MCU4717306.1"/>
    <property type="molecule type" value="Genomic_DNA"/>
</dbReference>
<sequence>MTTDPSFEIPARPQRRYPYSGGVEYEGETVFRLRPTTDWSESGLQALVEEILGGGAYTYGDWLDLPMPLYLVHDEQTGDVFRVAVRGGTVELYVLPATESAGLRQFYETLDAHSDDRWTVELTVERA</sequence>
<dbReference type="Proteomes" id="UP001208186">
    <property type="component" value="Unassembled WGS sequence"/>
</dbReference>
<evidence type="ECO:0000313" key="3">
    <source>
        <dbReference type="Proteomes" id="UP001208186"/>
    </source>
</evidence>